<evidence type="ECO:0000313" key="2">
    <source>
        <dbReference type="Proteomes" id="UP001447188"/>
    </source>
</evidence>
<reference evidence="1 2" key="1">
    <citation type="submission" date="2024-02" db="EMBL/GenBank/DDBJ databases">
        <title>Discinaceae phylogenomics.</title>
        <authorList>
            <person name="Dirks A.C."/>
            <person name="James T.Y."/>
        </authorList>
    </citation>
    <scope>NUCLEOTIDE SEQUENCE [LARGE SCALE GENOMIC DNA]</scope>
    <source>
        <strain evidence="1 2">ACD0624</strain>
    </source>
</reference>
<sequence length="302" mass="32792">MSKPDFALSALLEEKLLDFIIAQGNLQFVTTRGAASGGLTSARKELDRVEESFKRTLERTRDHFDAVRIGWEAKRARVEANLDRETEDLHVDLHRFQVEVDRVQSAYNALVANAERSFQDAVITVNKSEVERGASIGYYGEHLGSLEEDLDPSVCGVRTQDNQISAAWNVCSQASFSGVGVQGSIRLNISADANISECFELLTKEARKSTQQISGAVRAVVGGAGYLAAKVVICTCRGAWKVVERVSRTSFGAANAITREATRNVCVAGHALHMAQGGGRRVFGVAKFLLKQAGNVFGWANA</sequence>
<dbReference type="EMBL" id="JBBBZM010000183">
    <property type="protein sequence ID" value="KAL0632164.1"/>
    <property type="molecule type" value="Genomic_DNA"/>
</dbReference>
<proteinExistence type="predicted"/>
<dbReference type="Proteomes" id="UP001447188">
    <property type="component" value="Unassembled WGS sequence"/>
</dbReference>
<organism evidence="1 2">
    <name type="scientific">Discina gigas</name>
    <dbReference type="NCBI Taxonomy" id="1032678"/>
    <lineage>
        <taxon>Eukaryota</taxon>
        <taxon>Fungi</taxon>
        <taxon>Dikarya</taxon>
        <taxon>Ascomycota</taxon>
        <taxon>Pezizomycotina</taxon>
        <taxon>Pezizomycetes</taxon>
        <taxon>Pezizales</taxon>
        <taxon>Discinaceae</taxon>
        <taxon>Discina</taxon>
    </lineage>
</organism>
<evidence type="ECO:0000313" key="1">
    <source>
        <dbReference type="EMBL" id="KAL0632164.1"/>
    </source>
</evidence>
<name>A0ABR3G897_9PEZI</name>
<keyword evidence="2" id="KW-1185">Reference proteome</keyword>
<comment type="caution">
    <text evidence="1">The sequence shown here is derived from an EMBL/GenBank/DDBJ whole genome shotgun (WGS) entry which is preliminary data.</text>
</comment>
<gene>
    <name evidence="1" type="ORF">Q9L58_008957</name>
</gene>
<accession>A0ABR3G897</accession>
<protein>
    <submittedName>
        <fullName evidence="1">Uncharacterized protein</fullName>
    </submittedName>
</protein>